<reference evidence="7 8" key="1">
    <citation type="submission" date="2020-10" db="EMBL/GenBank/DDBJ databases">
        <title>Novel species in genus Corynebacterium.</title>
        <authorList>
            <person name="Zhang G."/>
        </authorList>
    </citation>
    <scope>NUCLEOTIDE SEQUENCE [LARGE SCALE GENOMIC DNA]</scope>
    <source>
        <strain evidence="7 8">DSM 45110</strain>
    </source>
</reference>
<evidence type="ECO:0000256" key="4">
    <source>
        <dbReference type="ARBA" id="ARBA00022989"/>
    </source>
</evidence>
<proteinExistence type="predicted"/>
<keyword evidence="5 6" id="KW-0472">Membrane</keyword>
<feature type="transmembrane region" description="Helical" evidence="6">
    <location>
        <begin position="125"/>
        <end position="152"/>
    </location>
</feature>
<feature type="transmembrane region" description="Helical" evidence="6">
    <location>
        <begin position="231"/>
        <end position="252"/>
    </location>
</feature>
<dbReference type="InterPro" id="IPR022791">
    <property type="entry name" value="L-PG_synthase/AglD"/>
</dbReference>
<comment type="caution">
    <text evidence="7">The sequence shown here is derived from an EMBL/GenBank/DDBJ whole genome shotgun (WGS) entry which is preliminary data.</text>
</comment>
<sequence>MTWQKLRHYSRTKRAQSIFVLAILGAIAFIARDHMHFIGDGWRELKSADLKWILIAAGFSLLSMAAQAEVMVVLLRSAGVNVKRRAVNVLGLAANAWSASFPGGPALSAAMIFREQMKWGATPVIASWYMILSGALAGAGMAILAIGSVFFLGLTVKPLTLALSVLGLLVVAVITNWVATHTQKVETWLIARSRAFNRWRGRPEDRFTQPIESFTNQLSAVELRLSRLTLAIFYSMMNWILEIVCLLACIMAIGGEPPIAGVVLSFLASKLVGQAQITPGGLGPVDVALTTTLVGLAAMTSVHAFAAVLVYRMVNFVGLTLLGWIVYFGAKLARPVLDTTPVREEPQGVQVGVEKKENS</sequence>
<evidence type="ECO:0000256" key="1">
    <source>
        <dbReference type="ARBA" id="ARBA00004651"/>
    </source>
</evidence>
<gene>
    <name evidence="7" type="ORF">IRY30_09560</name>
</gene>
<protein>
    <submittedName>
        <fullName evidence="7">UPF0104 family protein</fullName>
    </submittedName>
</protein>
<comment type="subcellular location">
    <subcellularLocation>
        <location evidence="1">Cell membrane</location>
        <topology evidence="1">Multi-pass membrane protein</topology>
    </subcellularLocation>
</comment>
<keyword evidence="2" id="KW-1003">Cell membrane</keyword>
<accession>A0ABR9ZLK0</accession>
<feature type="transmembrane region" description="Helical" evidence="6">
    <location>
        <begin position="316"/>
        <end position="333"/>
    </location>
</feature>
<evidence type="ECO:0000256" key="5">
    <source>
        <dbReference type="ARBA" id="ARBA00023136"/>
    </source>
</evidence>
<keyword evidence="3 6" id="KW-0812">Transmembrane</keyword>
<evidence type="ECO:0000256" key="6">
    <source>
        <dbReference type="SAM" id="Phobius"/>
    </source>
</evidence>
<feature type="transmembrane region" description="Helical" evidence="6">
    <location>
        <begin position="52"/>
        <end position="75"/>
    </location>
</feature>
<feature type="transmembrane region" description="Helical" evidence="6">
    <location>
        <begin position="159"/>
        <end position="179"/>
    </location>
</feature>
<evidence type="ECO:0000313" key="7">
    <source>
        <dbReference type="EMBL" id="MBF4554315.1"/>
    </source>
</evidence>
<evidence type="ECO:0000256" key="3">
    <source>
        <dbReference type="ARBA" id="ARBA00022692"/>
    </source>
</evidence>
<evidence type="ECO:0000313" key="8">
    <source>
        <dbReference type="Proteomes" id="UP000635902"/>
    </source>
</evidence>
<dbReference type="EMBL" id="JADKMY010000003">
    <property type="protein sequence ID" value="MBF4554315.1"/>
    <property type="molecule type" value="Genomic_DNA"/>
</dbReference>
<evidence type="ECO:0000256" key="2">
    <source>
        <dbReference type="ARBA" id="ARBA00022475"/>
    </source>
</evidence>
<dbReference type="RefSeq" id="WP_194557194.1">
    <property type="nucleotide sequence ID" value="NZ_JADKMY010000003.1"/>
</dbReference>
<dbReference type="PANTHER" id="PTHR39087:SF2">
    <property type="entry name" value="UPF0104 MEMBRANE PROTEIN MJ1595"/>
    <property type="match status" value="1"/>
</dbReference>
<dbReference type="PANTHER" id="PTHR39087">
    <property type="entry name" value="UPF0104 MEMBRANE PROTEIN MJ1595"/>
    <property type="match status" value="1"/>
</dbReference>
<keyword evidence="8" id="KW-1185">Reference proteome</keyword>
<organism evidence="7 8">
    <name type="scientific">Corynebacterium suicordis DSM 45110</name>
    <dbReference type="NCBI Taxonomy" id="1121369"/>
    <lineage>
        <taxon>Bacteria</taxon>
        <taxon>Bacillati</taxon>
        <taxon>Actinomycetota</taxon>
        <taxon>Actinomycetes</taxon>
        <taxon>Mycobacteriales</taxon>
        <taxon>Corynebacteriaceae</taxon>
        <taxon>Corynebacterium</taxon>
    </lineage>
</organism>
<name>A0ABR9ZLK0_9CORY</name>
<dbReference type="NCBIfam" id="TIGR00374">
    <property type="entry name" value="flippase-like domain"/>
    <property type="match status" value="1"/>
</dbReference>
<dbReference type="Pfam" id="PF03706">
    <property type="entry name" value="LPG_synthase_TM"/>
    <property type="match status" value="1"/>
</dbReference>
<feature type="transmembrane region" description="Helical" evidence="6">
    <location>
        <begin position="15"/>
        <end position="32"/>
    </location>
</feature>
<dbReference type="Proteomes" id="UP000635902">
    <property type="component" value="Unassembled WGS sequence"/>
</dbReference>
<keyword evidence="4 6" id="KW-1133">Transmembrane helix</keyword>